<keyword evidence="1" id="KW-0732">Signal</keyword>
<proteinExistence type="predicted"/>
<comment type="caution">
    <text evidence="2">The sequence shown here is derived from an EMBL/GenBank/DDBJ whole genome shotgun (WGS) entry which is preliminary data.</text>
</comment>
<dbReference type="EMBL" id="BTRK01000004">
    <property type="protein sequence ID" value="GMR49064.1"/>
    <property type="molecule type" value="Genomic_DNA"/>
</dbReference>
<organism evidence="2 3">
    <name type="scientific">Pristionchus mayeri</name>
    <dbReference type="NCBI Taxonomy" id="1317129"/>
    <lineage>
        <taxon>Eukaryota</taxon>
        <taxon>Metazoa</taxon>
        <taxon>Ecdysozoa</taxon>
        <taxon>Nematoda</taxon>
        <taxon>Chromadorea</taxon>
        <taxon>Rhabditida</taxon>
        <taxon>Rhabditina</taxon>
        <taxon>Diplogasteromorpha</taxon>
        <taxon>Diplogasteroidea</taxon>
        <taxon>Neodiplogasteridae</taxon>
        <taxon>Pristionchus</taxon>
    </lineage>
</organism>
<evidence type="ECO:0000256" key="1">
    <source>
        <dbReference type="SAM" id="SignalP"/>
    </source>
</evidence>
<feature type="signal peptide" evidence="1">
    <location>
        <begin position="1"/>
        <end position="24"/>
    </location>
</feature>
<keyword evidence="3" id="KW-1185">Reference proteome</keyword>
<dbReference type="Proteomes" id="UP001328107">
    <property type="component" value="Unassembled WGS sequence"/>
</dbReference>
<protein>
    <submittedName>
        <fullName evidence="2">Uncharacterized protein</fullName>
    </submittedName>
</protein>
<accession>A0AAN5I2A5</accession>
<dbReference type="AlphaFoldDB" id="A0AAN5I2A5"/>
<sequence length="134" mass="14498">SSSNNMSRLFLLPLLFILISPSKSVLRLGDTVDGVVDELRPTVNGLLQTVHKILPLGIRLKRDLNLGDTVDGLRPTVNGLLGTVDNILPLGIRLKRELNLGQAVDGIVDALRPPVNGLLQTVDGILTLGIRRVR</sequence>
<feature type="chain" id="PRO_5042925388" evidence="1">
    <location>
        <begin position="25"/>
        <end position="134"/>
    </location>
</feature>
<reference evidence="3" key="1">
    <citation type="submission" date="2022-10" db="EMBL/GenBank/DDBJ databases">
        <title>Genome assembly of Pristionchus species.</title>
        <authorList>
            <person name="Yoshida K."/>
            <person name="Sommer R.J."/>
        </authorList>
    </citation>
    <scope>NUCLEOTIDE SEQUENCE [LARGE SCALE GENOMIC DNA]</scope>
    <source>
        <strain evidence="3">RS5460</strain>
    </source>
</reference>
<evidence type="ECO:0000313" key="2">
    <source>
        <dbReference type="EMBL" id="GMR49064.1"/>
    </source>
</evidence>
<feature type="non-terminal residue" evidence="2">
    <location>
        <position position="134"/>
    </location>
</feature>
<feature type="non-terminal residue" evidence="2">
    <location>
        <position position="1"/>
    </location>
</feature>
<evidence type="ECO:0000313" key="3">
    <source>
        <dbReference type="Proteomes" id="UP001328107"/>
    </source>
</evidence>
<gene>
    <name evidence="2" type="ORF">PMAYCL1PPCAC_19259</name>
</gene>
<name>A0AAN5I2A5_9BILA</name>